<evidence type="ECO:0000256" key="3">
    <source>
        <dbReference type="SAM" id="SignalP"/>
    </source>
</evidence>
<keyword evidence="2" id="KW-1133">Transmembrane helix</keyword>
<evidence type="ECO:0000313" key="4">
    <source>
        <dbReference type="EMBL" id="CAL7940150.1"/>
    </source>
</evidence>
<feature type="compositionally biased region" description="Polar residues" evidence="1">
    <location>
        <begin position="283"/>
        <end position="296"/>
    </location>
</feature>
<feature type="region of interest" description="Disordered" evidence="1">
    <location>
        <begin position="204"/>
        <end position="224"/>
    </location>
</feature>
<feature type="region of interest" description="Disordered" evidence="1">
    <location>
        <begin position="254"/>
        <end position="347"/>
    </location>
</feature>
<keyword evidence="3" id="KW-0732">Signal</keyword>
<feature type="compositionally biased region" description="Basic and acidic residues" evidence="1">
    <location>
        <begin position="270"/>
        <end position="282"/>
    </location>
</feature>
<feature type="compositionally biased region" description="Low complexity" evidence="1">
    <location>
        <begin position="336"/>
        <end position="347"/>
    </location>
</feature>
<dbReference type="InterPro" id="IPR037645">
    <property type="entry name" value="KCT2"/>
</dbReference>
<dbReference type="PANTHER" id="PTHR16502:SF0">
    <property type="entry name" value="KERATINOCYTE-ASSOCIATED TRANSMEMBRANE PROTEIN 2"/>
    <property type="match status" value="1"/>
</dbReference>
<sequence>MGKYTARSFYGLSIFVFVLYLMRVSSVQSESKVQNIIDVMKNDTDLCSNFNFLYESNVTKICSTVMYSEKQLQSIFKFKEIFLCLAFYDTVYKVCHANQPQKFNNTTTFYSYIRKFFPEQTLEDENMFCNNVESIQFSYEKLNQFLSSKYFHEACPSICFETGKKFVPLCAILAWSKSIDDYANKQNQQKQLPSTISIPAKVNTDKDIKKPNGKVSHTPNKADKNKLDTVKNVTTVTNSAAAILDNTKAADTSTNAKPIEKLTEGTTQNKNKETATKSDMSEKQNISQGNLMTPNKTKVEAEDKVQDIDNLEKPPTSKQKLDANEQSEDTKSIPANNNNDDNRNNANVNSVIDNVKTSTISDNTQDHDSSLNDDDSIHPEGDKLSNDLNAAINSPIVTADKGKSVIEPSEQDTATRYHSIRTDEESHFFTYFTVISLISIAAYIGYHNKQKILAIVLEGRRSRSSRGRRRPSTANYRKLDCTLEEAVTSQCNANVTHVIY</sequence>
<feature type="region of interest" description="Disordered" evidence="1">
    <location>
        <begin position="360"/>
        <end position="383"/>
    </location>
</feature>
<reference evidence="4 5" key="1">
    <citation type="submission" date="2024-08" db="EMBL/GenBank/DDBJ databases">
        <authorList>
            <person name="Will J Nash"/>
            <person name="Angela Man"/>
            <person name="Seanna McTaggart"/>
            <person name="Kendall Baker"/>
            <person name="Tom Barker"/>
            <person name="Leah Catchpole"/>
            <person name="Alex Durrant"/>
            <person name="Karim Gharbi"/>
            <person name="Naomi Irish"/>
            <person name="Gemy Kaithakottil"/>
            <person name="Debby Ku"/>
            <person name="Aaliyah Providence"/>
            <person name="Felix Shaw"/>
            <person name="David Swarbreck"/>
            <person name="Chris Watkins"/>
            <person name="Ann M. McCartney"/>
            <person name="Giulio Formenti"/>
            <person name="Alice Mouton"/>
            <person name="Noel Vella"/>
            <person name="Bjorn M von Reumont"/>
            <person name="Adriana Vella"/>
            <person name="Wilfried Haerty"/>
        </authorList>
    </citation>
    <scope>NUCLEOTIDE SEQUENCE [LARGE SCALE GENOMIC DNA]</scope>
</reference>
<dbReference type="PANTHER" id="PTHR16502">
    <property type="entry name" value="KERATINOCYTE-ASSOCIATED TRANSMEMBRANE PROTEIN 2"/>
    <property type="match status" value="1"/>
</dbReference>
<comment type="caution">
    <text evidence="4">The sequence shown here is derived from an EMBL/GenBank/DDBJ whole genome shotgun (WGS) entry which is preliminary data.</text>
</comment>
<feature type="transmembrane region" description="Helical" evidence="2">
    <location>
        <begin position="428"/>
        <end position="446"/>
    </location>
</feature>
<protein>
    <recommendedName>
        <fullName evidence="6">Trans-Golgi network integral membrane protein TGN38</fullName>
    </recommendedName>
</protein>
<accession>A0ABP1NGK4</accession>
<feature type="signal peptide" evidence="3">
    <location>
        <begin position="1"/>
        <end position="29"/>
    </location>
</feature>
<keyword evidence="2" id="KW-0812">Transmembrane</keyword>
<dbReference type="EMBL" id="CAXAJV020001290">
    <property type="protein sequence ID" value="CAL7940150.1"/>
    <property type="molecule type" value="Genomic_DNA"/>
</dbReference>
<feature type="compositionally biased region" description="Basic and acidic residues" evidence="1">
    <location>
        <begin position="319"/>
        <end position="331"/>
    </location>
</feature>
<keyword evidence="5" id="KW-1185">Reference proteome</keyword>
<evidence type="ECO:0000256" key="1">
    <source>
        <dbReference type="SAM" id="MobiDB-lite"/>
    </source>
</evidence>
<organism evidence="4 5">
    <name type="scientific">Xylocopa violacea</name>
    <name type="common">Violet carpenter bee</name>
    <name type="synonym">Apis violacea</name>
    <dbReference type="NCBI Taxonomy" id="135666"/>
    <lineage>
        <taxon>Eukaryota</taxon>
        <taxon>Metazoa</taxon>
        <taxon>Ecdysozoa</taxon>
        <taxon>Arthropoda</taxon>
        <taxon>Hexapoda</taxon>
        <taxon>Insecta</taxon>
        <taxon>Pterygota</taxon>
        <taxon>Neoptera</taxon>
        <taxon>Endopterygota</taxon>
        <taxon>Hymenoptera</taxon>
        <taxon>Apocrita</taxon>
        <taxon>Aculeata</taxon>
        <taxon>Apoidea</taxon>
        <taxon>Anthophila</taxon>
        <taxon>Apidae</taxon>
        <taxon>Xylocopa</taxon>
        <taxon>Xylocopa</taxon>
    </lineage>
</organism>
<feature type="chain" id="PRO_5046575762" description="Trans-Golgi network integral membrane protein TGN38" evidence="3">
    <location>
        <begin position="30"/>
        <end position="500"/>
    </location>
</feature>
<evidence type="ECO:0000256" key="2">
    <source>
        <dbReference type="SAM" id="Phobius"/>
    </source>
</evidence>
<evidence type="ECO:0000313" key="5">
    <source>
        <dbReference type="Proteomes" id="UP001642520"/>
    </source>
</evidence>
<name>A0ABP1NGK4_XYLVO</name>
<keyword evidence="2" id="KW-0472">Membrane</keyword>
<feature type="compositionally biased region" description="Basic and acidic residues" evidence="1">
    <location>
        <begin position="364"/>
        <end position="383"/>
    </location>
</feature>
<gene>
    <name evidence="4" type="ORF">XYLVIOL_LOCUS4340</name>
</gene>
<dbReference type="Pfam" id="PF17818">
    <property type="entry name" value="KCT2"/>
    <property type="match status" value="1"/>
</dbReference>
<evidence type="ECO:0008006" key="6">
    <source>
        <dbReference type="Google" id="ProtNLM"/>
    </source>
</evidence>
<dbReference type="Proteomes" id="UP001642520">
    <property type="component" value="Unassembled WGS sequence"/>
</dbReference>
<proteinExistence type="predicted"/>
<feature type="compositionally biased region" description="Basic and acidic residues" evidence="1">
    <location>
        <begin position="297"/>
        <end position="312"/>
    </location>
</feature>